<dbReference type="GO" id="GO:0005506">
    <property type="term" value="F:iron ion binding"/>
    <property type="evidence" value="ECO:0007669"/>
    <property type="project" value="InterPro"/>
</dbReference>
<evidence type="ECO:0000256" key="3">
    <source>
        <dbReference type="ARBA" id="ARBA00022617"/>
    </source>
</evidence>
<dbReference type="Proteomes" id="UP001174691">
    <property type="component" value="Unassembled WGS sequence"/>
</dbReference>
<dbReference type="PANTHER" id="PTHR24305:SF166">
    <property type="entry name" value="CYTOCHROME P450 12A4, MITOCHONDRIAL-RELATED"/>
    <property type="match status" value="1"/>
</dbReference>
<dbReference type="Pfam" id="PF00067">
    <property type="entry name" value="p450"/>
    <property type="match status" value="1"/>
</dbReference>
<evidence type="ECO:0000256" key="1">
    <source>
        <dbReference type="ARBA" id="ARBA00001971"/>
    </source>
</evidence>
<comment type="caution">
    <text evidence="10">The sequence shown here is derived from an EMBL/GenBank/DDBJ whole genome shotgun (WGS) entry which is preliminary data.</text>
</comment>
<evidence type="ECO:0000256" key="9">
    <source>
        <dbReference type="SAM" id="Phobius"/>
    </source>
</evidence>
<evidence type="ECO:0000256" key="8">
    <source>
        <dbReference type="RuleBase" id="RU000461"/>
    </source>
</evidence>
<dbReference type="InterPro" id="IPR050121">
    <property type="entry name" value="Cytochrome_P450_monoxygenase"/>
</dbReference>
<dbReference type="InterPro" id="IPR002403">
    <property type="entry name" value="Cyt_P450_E_grp-IV"/>
</dbReference>
<dbReference type="InterPro" id="IPR017972">
    <property type="entry name" value="Cyt_P450_CS"/>
</dbReference>
<evidence type="ECO:0000256" key="5">
    <source>
        <dbReference type="ARBA" id="ARBA00023004"/>
    </source>
</evidence>
<keyword evidence="9" id="KW-1133">Transmembrane helix</keyword>
<feature type="transmembrane region" description="Helical" evidence="9">
    <location>
        <begin position="6"/>
        <end position="26"/>
    </location>
</feature>
<keyword evidence="4 7" id="KW-0479">Metal-binding</keyword>
<comment type="cofactor">
    <cofactor evidence="1 7">
        <name>heme</name>
        <dbReference type="ChEBI" id="CHEBI:30413"/>
    </cofactor>
</comment>
<keyword evidence="9" id="KW-0472">Membrane</keyword>
<evidence type="ECO:0000313" key="10">
    <source>
        <dbReference type="EMBL" id="KAJ9129690.1"/>
    </source>
</evidence>
<dbReference type="GO" id="GO:0020037">
    <property type="term" value="F:heme binding"/>
    <property type="evidence" value="ECO:0007669"/>
    <property type="project" value="InterPro"/>
</dbReference>
<protein>
    <submittedName>
        <fullName evidence="10">Cytochrome P450</fullName>
    </submittedName>
</protein>
<feature type="binding site" description="axial binding residue" evidence="7">
    <location>
        <position position="481"/>
    </location>
    <ligand>
        <name>heme</name>
        <dbReference type="ChEBI" id="CHEBI:30413"/>
    </ligand>
    <ligandPart>
        <name>Fe</name>
        <dbReference type="ChEBI" id="CHEBI:18248"/>
    </ligandPart>
</feature>
<dbReference type="PANTHER" id="PTHR24305">
    <property type="entry name" value="CYTOCHROME P450"/>
    <property type="match status" value="1"/>
</dbReference>
<evidence type="ECO:0000256" key="7">
    <source>
        <dbReference type="PIRSR" id="PIRSR602403-1"/>
    </source>
</evidence>
<keyword evidence="11" id="KW-1185">Reference proteome</keyword>
<evidence type="ECO:0000256" key="6">
    <source>
        <dbReference type="ARBA" id="ARBA00023033"/>
    </source>
</evidence>
<reference evidence="10" key="1">
    <citation type="submission" date="2022-07" db="EMBL/GenBank/DDBJ databases">
        <title>Fungi with potential for degradation of polypropylene.</title>
        <authorList>
            <person name="Gostincar C."/>
        </authorList>
    </citation>
    <scope>NUCLEOTIDE SEQUENCE</scope>
    <source>
        <strain evidence="10">EXF-13287</strain>
    </source>
</reference>
<evidence type="ECO:0000313" key="11">
    <source>
        <dbReference type="Proteomes" id="UP001174691"/>
    </source>
</evidence>
<dbReference type="AlphaFoldDB" id="A0AA38R1Z2"/>
<comment type="similarity">
    <text evidence="2 8">Belongs to the cytochrome P450 family.</text>
</comment>
<keyword evidence="5 7" id="KW-0408">Iron</keyword>
<accession>A0AA38R1Z2</accession>
<keyword evidence="8" id="KW-0560">Oxidoreductase</keyword>
<sequence>MNQTPVLASIVVIFLTYYFILHSAFFPPLAKIPNAHWSAPYSRLWILNIRYSNRENRTLHAAHKRLGPVIRVAPYELSIDDNDCVRTVYQGGFDKSTWYSVFDNYGVPCMFSTRPGKEHSVRKRWISHVYSKSHIHTSPAAASQARTILFSRLLPIIESSISSPQPQPLDVHSLFLAATMDFISSYVFGLATATNFLDDLSYREHWLELYKSRNNHGFYDQELPRLTAICRRVGIPFCPRHVDQANAELGEWCMRIVRRTHEMLRHGDSTTPADKPTVLAALLAGMSREEEAHGTASPAYRTTAAVVPREEAVASELFDHVLAGQETAGVALTYLTWRLSRDLGLQRRLREELLSLEPNVRLATTTGRATAGAPSLPDPKALDSLPLFQAVVMETLRLHAPIPGPQPRITPPGGCLLGRHEVPGGVRVAALAYALHRDERIFPEPDEWDYTRWMDGGDATTEEMRERKRAFWAFSSGGRMCIGSNFAMHEMKLIVAAIYSNYTTHVVDDDGLAEQSDGYTSRPARERLLLRFERIE</sequence>
<dbReference type="InterPro" id="IPR001128">
    <property type="entry name" value="Cyt_P450"/>
</dbReference>
<dbReference type="CDD" id="cd11059">
    <property type="entry name" value="CYP_fungal"/>
    <property type="match status" value="1"/>
</dbReference>
<dbReference type="GO" id="GO:0016705">
    <property type="term" value="F:oxidoreductase activity, acting on paired donors, with incorporation or reduction of molecular oxygen"/>
    <property type="evidence" value="ECO:0007669"/>
    <property type="project" value="InterPro"/>
</dbReference>
<evidence type="ECO:0000256" key="4">
    <source>
        <dbReference type="ARBA" id="ARBA00022723"/>
    </source>
</evidence>
<keyword evidence="3 7" id="KW-0349">Heme</keyword>
<dbReference type="PRINTS" id="PR00465">
    <property type="entry name" value="EP450IV"/>
</dbReference>
<dbReference type="GO" id="GO:0004497">
    <property type="term" value="F:monooxygenase activity"/>
    <property type="evidence" value="ECO:0007669"/>
    <property type="project" value="UniProtKB-KW"/>
</dbReference>
<evidence type="ECO:0000256" key="2">
    <source>
        <dbReference type="ARBA" id="ARBA00010617"/>
    </source>
</evidence>
<dbReference type="Gene3D" id="1.10.630.10">
    <property type="entry name" value="Cytochrome P450"/>
    <property type="match status" value="1"/>
</dbReference>
<organism evidence="10 11">
    <name type="scientific">Coniochaeta hoffmannii</name>
    <dbReference type="NCBI Taxonomy" id="91930"/>
    <lineage>
        <taxon>Eukaryota</taxon>
        <taxon>Fungi</taxon>
        <taxon>Dikarya</taxon>
        <taxon>Ascomycota</taxon>
        <taxon>Pezizomycotina</taxon>
        <taxon>Sordariomycetes</taxon>
        <taxon>Sordariomycetidae</taxon>
        <taxon>Coniochaetales</taxon>
        <taxon>Coniochaetaceae</taxon>
        <taxon>Coniochaeta</taxon>
    </lineage>
</organism>
<gene>
    <name evidence="10" type="ORF">NKR19_g10235</name>
</gene>
<dbReference type="InterPro" id="IPR036396">
    <property type="entry name" value="Cyt_P450_sf"/>
</dbReference>
<name>A0AA38R1Z2_9PEZI</name>
<dbReference type="EMBL" id="JANBVN010000312">
    <property type="protein sequence ID" value="KAJ9129690.1"/>
    <property type="molecule type" value="Genomic_DNA"/>
</dbReference>
<keyword evidence="6 8" id="KW-0503">Monooxygenase</keyword>
<dbReference type="PROSITE" id="PS00086">
    <property type="entry name" value="CYTOCHROME_P450"/>
    <property type="match status" value="1"/>
</dbReference>
<dbReference type="SUPFAM" id="SSF48264">
    <property type="entry name" value="Cytochrome P450"/>
    <property type="match status" value="1"/>
</dbReference>
<dbReference type="PRINTS" id="PR00385">
    <property type="entry name" value="P450"/>
</dbReference>
<proteinExistence type="inferred from homology"/>
<keyword evidence="9" id="KW-0812">Transmembrane</keyword>